<protein>
    <submittedName>
        <fullName evidence="2">Uncharacterized protein</fullName>
    </submittedName>
</protein>
<gene>
    <name evidence="2" type="ORF">FOZ63_028288</name>
</gene>
<dbReference type="EMBL" id="JABANO010000069">
    <property type="protein sequence ID" value="KAF4759534.1"/>
    <property type="molecule type" value="Genomic_DNA"/>
</dbReference>
<evidence type="ECO:0000313" key="2">
    <source>
        <dbReference type="EMBL" id="KAF4759534.1"/>
    </source>
</evidence>
<feature type="region of interest" description="Disordered" evidence="1">
    <location>
        <begin position="1"/>
        <end position="30"/>
    </location>
</feature>
<evidence type="ECO:0000256" key="1">
    <source>
        <dbReference type="SAM" id="MobiDB-lite"/>
    </source>
</evidence>
<organism evidence="2 3">
    <name type="scientific">Perkinsus olseni</name>
    <name type="common">Perkinsus atlanticus</name>
    <dbReference type="NCBI Taxonomy" id="32597"/>
    <lineage>
        <taxon>Eukaryota</taxon>
        <taxon>Sar</taxon>
        <taxon>Alveolata</taxon>
        <taxon>Perkinsozoa</taxon>
        <taxon>Perkinsea</taxon>
        <taxon>Perkinsida</taxon>
        <taxon>Perkinsidae</taxon>
        <taxon>Perkinsus</taxon>
    </lineage>
</organism>
<reference evidence="2 3" key="1">
    <citation type="submission" date="2020-04" db="EMBL/GenBank/DDBJ databases">
        <title>Perkinsus olseni comparative genomics.</title>
        <authorList>
            <person name="Bogema D.R."/>
        </authorList>
    </citation>
    <scope>NUCLEOTIDE SEQUENCE [LARGE SCALE GENOMIC DNA]</scope>
    <source>
        <strain evidence="2 3">ATCC PRA-207</strain>
    </source>
</reference>
<feature type="compositionally biased region" description="Basic and acidic residues" evidence="1">
    <location>
        <begin position="15"/>
        <end position="30"/>
    </location>
</feature>
<accession>A0A7J6UQH9</accession>
<feature type="compositionally biased region" description="Pro residues" evidence="1">
    <location>
        <begin position="299"/>
        <end position="308"/>
    </location>
</feature>
<feature type="non-terminal residue" evidence="2">
    <location>
        <position position="1"/>
    </location>
</feature>
<name>A0A7J6UQH9_PEROL</name>
<evidence type="ECO:0000313" key="3">
    <source>
        <dbReference type="Proteomes" id="UP000553632"/>
    </source>
</evidence>
<sequence length="368" mass="42315">KELKDLGQQLSTRDGSMKDSRHSEEQDDEIRRLKAELEEREQRMKTMATDFEEQLRAARKAAEERAKRLEKQGLVSTESIAKDKPYLLNVSSDPILNGTLAWQLDRSAGGILLGSDKKRDKENHLPSELAHYLQKARHKWGKSSKEYKLIEEFAVVKLFPLVDEANLISKDMFPCRRFEFNVEIFVDRVCPEGESFDPEDYVFARLSRQTSPASADFKSICGDGIGGRHWSRLEVMREIYHVFHKLSPHERAKLCGIKAPSNPKEKVDLHLHPDSDPWLPHAIIREEVIVHDKPKVPATGPPAPPPPSNKKEEKRQSPPEQQPLLERDDTSESDEDYTDYTQFSYKRAHSDNWRAWICFGGRFVGETS</sequence>
<proteinExistence type="predicted"/>
<comment type="caution">
    <text evidence="2">The sequence shown here is derived from an EMBL/GenBank/DDBJ whole genome shotgun (WGS) entry which is preliminary data.</text>
</comment>
<dbReference type="Proteomes" id="UP000553632">
    <property type="component" value="Unassembled WGS sequence"/>
</dbReference>
<feature type="region of interest" description="Disordered" evidence="1">
    <location>
        <begin position="294"/>
        <end position="337"/>
    </location>
</feature>
<dbReference type="AlphaFoldDB" id="A0A7J6UQH9"/>
<keyword evidence="3" id="KW-1185">Reference proteome</keyword>